<keyword evidence="2" id="KW-1185">Reference proteome</keyword>
<comment type="caution">
    <text evidence="1">The sequence shown here is derived from an EMBL/GenBank/DDBJ whole genome shotgun (WGS) entry which is preliminary data.</text>
</comment>
<dbReference type="EMBL" id="SNWR01000002">
    <property type="protein sequence ID" value="TDO32549.1"/>
    <property type="molecule type" value="Genomic_DNA"/>
</dbReference>
<gene>
    <name evidence="1" type="ORF">C8E87_8014</name>
</gene>
<accession>A0A4R6JA90</accession>
<proteinExistence type="predicted"/>
<dbReference type="OrthoDB" id="3295150at2"/>
<sequence length="108" mass="12750">MIYDVYGYDEPSLGDQPGKLAEALGVEWVRHESDYRGVYFAARPRSGAGKLRLQSNDLHDGDEEYQQEPDFPECRYLLFVDKFDRPDEVRMRLASLPRWRFLYRSVVE</sequence>
<organism evidence="1 2">
    <name type="scientific">Paractinoplanes brasiliensis</name>
    <dbReference type="NCBI Taxonomy" id="52695"/>
    <lineage>
        <taxon>Bacteria</taxon>
        <taxon>Bacillati</taxon>
        <taxon>Actinomycetota</taxon>
        <taxon>Actinomycetes</taxon>
        <taxon>Micromonosporales</taxon>
        <taxon>Micromonosporaceae</taxon>
        <taxon>Paractinoplanes</taxon>
    </lineage>
</organism>
<name>A0A4R6JA90_9ACTN</name>
<dbReference type="RefSeq" id="WP_133878504.1">
    <property type="nucleotide sequence ID" value="NZ_BOMD01000033.1"/>
</dbReference>
<evidence type="ECO:0000313" key="2">
    <source>
        <dbReference type="Proteomes" id="UP000294901"/>
    </source>
</evidence>
<dbReference type="Proteomes" id="UP000294901">
    <property type="component" value="Unassembled WGS sequence"/>
</dbReference>
<reference evidence="1 2" key="1">
    <citation type="submission" date="2019-03" db="EMBL/GenBank/DDBJ databases">
        <title>Sequencing the genomes of 1000 actinobacteria strains.</title>
        <authorList>
            <person name="Klenk H.-P."/>
        </authorList>
    </citation>
    <scope>NUCLEOTIDE SEQUENCE [LARGE SCALE GENOMIC DNA]</scope>
    <source>
        <strain evidence="1 2">DSM 43805</strain>
    </source>
</reference>
<dbReference type="AlphaFoldDB" id="A0A4R6JA90"/>
<protein>
    <submittedName>
        <fullName evidence="1">Uncharacterized protein</fullName>
    </submittedName>
</protein>
<evidence type="ECO:0000313" key="1">
    <source>
        <dbReference type="EMBL" id="TDO32549.1"/>
    </source>
</evidence>